<dbReference type="PANTHER" id="PTHR42929">
    <property type="entry name" value="INNER MEMBRANE ABC TRANSPORTER PERMEASE PROTEIN YDCU-RELATED-RELATED"/>
    <property type="match status" value="1"/>
</dbReference>
<evidence type="ECO:0000256" key="7">
    <source>
        <dbReference type="ARBA" id="ARBA00023136"/>
    </source>
</evidence>
<evidence type="ECO:0000256" key="2">
    <source>
        <dbReference type="ARBA" id="ARBA00007069"/>
    </source>
</evidence>
<feature type="transmembrane region" description="Helical" evidence="8">
    <location>
        <begin position="93"/>
        <end position="116"/>
    </location>
</feature>
<dbReference type="EMBL" id="CP008876">
    <property type="protein sequence ID" value="AIF65359.1"/>
    <property type="molecule type" value="Genomic_DNA"/>
</dbReference>
<protein>
    <submittedName>
        <fullName evidence="10">Spermidine/putrescine ABC transporter permease</fullName>
    </submittedName>
</protein>
<keyword evidence="4" id="KW-1003">Cell membrane</keyword>
<dbReference type="GO" id="GO:0005886">
    <property type="term" value="C:plasma membrane"/>
    <property type="evidence" value="ECO:0007669"/>
    <property type="project" value="UniProtKB-SubCell"/>
</dbReference>
<accession>A0A075LG08</accession>
<proteinExistence type="inferred from homology"/>
<dbReference type="KEGG" id="tap:GZ22_00925"/>
<evidence type="ECO:0000256" key="6">
    <source>
        <dbReference type="ARBA" id="ARBA00022989"/>
    </source>
</evidence>
<evidence type="ECO:0000313" key="11">
    <source>
        <dbReference type="Proteomes" id="UP000027980"/>
    </source>
</evidence>
<evidence type="ECO:0000256" key="1">
    <source>
        <dbReference type="ARBA" id="ARBA00004651"/>
    </source>
</evidence>
<keyword evidence="6 8" id="KW-1133">Transmembrane helix</keyword>
<evidence type="ECO:0000256" key="5">
    <source>
        <dbReference type="ARBA" id="ARBA00022692"/>
    </source>
</evidence>
<dbReference type="Gene3D" id="1.10.3720.10">
    <property type="entry name" value="MetI-like"/>
    <property type="match status" value="1"/>
</dbReference>
<dbReference type="OrthoDB" id="57323at2"/>
<dbReference type="GO" id="GO:0055085">
    <property type="term" value="P:transmembrane transport"/>
    <property type="evidence" value="ECO:0007669"/>
    <property type="project" value="InterPro"/>
</dbReference>
<feature type="transmembrane region" description="Helical" evidence="8">
    <location>
        <begin position="187"/>
        <end position="212"/>
    </location>
</feature>
<dbReference type="InterPro" id="IPR035906">
    <property type="entry name" value="MetI-like_sf"/>
</dbReference>
<comment type="subcellular location">
    <subcellularLocation>
        <location evidence="1 8">Cell membrane</location>
        <topology evidence="1 8">Multi-pass membrane protein</topology>
    </subcellularLocation>
</comment>
<comment type="similarity">
    <text evidence="2">Belongs to the binding-protein-dependent transport system permease family. CysTW subfamily.</text>
</comment>
<keyword evidence="3 8" id="KW-0813">Transport</keyword>
<keyword evidence="7 8" id="KW-0472">Membrane</keyword>
<feature type="transmembrane region" description="Helical" evidence="8">
    <location>
        <begin position="54"/>
        <end position="81"/>
    </location>
</feature>
<feature type="transmembrane region" description="Helical" evidence="8">
    <location>
        <begin position="7"/>
        <end position="34"/>
    </location>
</feature>
<dbReference type="PROSITE" id="PS50928">
    <property type="entry name" value="ABC_TM1"/>
    <property type="match status" value="1"/>
</dbReference>
<dbReference type="RefSeq" id="WP_038557792.1">
    <property type="nucleotide sequence ID" value="NZ_CP008876.1"/>
</dbReference>
<feature type="transmembrane region" description="Helical" evidence="8">
    <location>
        <begin position="242"/>
        <end position="267"/>
    </location>
</feature>
<sequence length="274" mass="29949">MRNYYKYLLILPGVLFLTIFMLVPIGMTIISTFFPNEAAADTSNYASLFRDSYFLEILWTTLRVSILTTIICMVLGFPAAYFIARMSAKMKAVLLILTIFPLLTSPVVRSFSWMVIIGRNGLVNEALMGIGIIQEPLEILYTPTAVIIGLVHLFLPLTIITLVGVMESIESDLLTAAASLGASRLGVFAKVVLPLCVPGLVIGGILVFVGSFTAYTTPALLGGQQRVLSTLLYQNANTLNDWHMASILAAIMIVVTLIVITCMNLLANKLNPRR</sequence>
<dbReference type="SUPFAM" id="SSF161098">
    <property type="entry name" value="MetI-like"/>
    <property type="match status" value="1"/>
</dbReference>
<evidence type="ECO:0000256" key="3">
    <source>
        <dbReference type="ARBA" id="ARBA00022448"/>
    </source>
</evidence>
<evidence type="ECO:0000256" key="8">
    <source>
        <dbReference type="RuleBase" id="RU363032"/>
    </source>
</evidence>
<organism evidence="10 11">
    <name type="scientific">Terribacillus saccharophilus</name>
    <dbReference type="NCBI Taxonomy" id="361277"/>
    <lineage>
        <taxon>Bacteria</taxon>
        <taxon>Bacillati</taxon>
        <taxon>Bacillota</taxon>
        <taxon>Bacilli</taxon>
        <taxon>Bacillales</taxon>
        <taxon>Bacillaceae</taxon>
        <taxon>Terribacillus</taxon>
    </lineage>
</organism>
<feature type="domain" description="ABC transmembrane type-1" evidence="9">
    <location>
        <begin position="58"/>
        <end position="263"/>
    </location>
</feature>
<feature type="transmembrane region" description="Helical" evidence="8">
    <location>
        <begin position="145"/>
        <end position="166"/>
    </location>
</feature>
<dbReference type="CDD" id="cd06261">
    <property type="entry name" value="TM_PBP2"/>
    <property type="match status" value="1"/>
</dbReference>
<evidence type="ECO:0000259" key="9">
    <source>
        <dbReference type="PROSITE" id="PS50928"/>
    </source>
</evidence>
<dbReference type="Proteomes" id="UP000027980">
    <property type="component" value="Chromosome"/>
</dbReference>
<dbReference type="HOGENOM" id="CLU_016047_18_2_9"/>
<reference evidence="10 11" key="1">
    <citation type="submission" date="2014-07" db="EMBL/GenBank/DDBJ databases">
        <title>Complete genome sequence of a moderately halophilic bacterium Terribacillus aidingensis MP602, isolated from Cryptomeria fortunei in Tianmu mountain in China.</title>
        <authorList>
            <person name="Wang Y."/>
            <person name="Lu P."/>
            <person name="Zhang L."/>
        </authorList>
    </citation>
    <scope>NUCLEOTIDE SEQUENCE [LARGE SCALE GENOMIC DNA]</scope>
    <source>
        <strain evidence="10 11">MP602</strain>
    </source>
</reference>
<gene>
    <name evidence="10" type="ORF">GZ22_00925</name>
</gene>
<evidence type="ECO:0000256" key="4">
    <source>
        <dbReference type="ARBA" id="ARBA00022475"/>
    </source>
</evidence>
<dbReference type="Pfam" id="PF00528">
    <property type="entry name" value="BPD_transp_1"/>
    <property type="match status" value="1"/>
</dbReference>
<dbReference type="PANTHER" id="PTHR42929:SF5">
    <property type="entry name" value="ABC TRANSPORTER PERMEASE PROTEIN"/>
    <property type="match status" value="1"/>
</dbReference>
<name>A0A075LG08_9BACI</name>
<dbReference type="AlphaFoldDB" id="A0A075LG08"/>
<dbReference type="GeneID" id="34222523"/>
<evidence type="ECO:0000313" key="10">
    <source>
        <dbReference type="EMBL" id="AIF65359.1"/>
    </source>
</evidence>
<keyword evidence="5 8" id="KW-0812">Transmembrane</keyword>
<dbReference type="InterPro" id="IPR000515">
    <property type="entry name" value="MetI-like"/>
</dbReference>